<sequence length="229" mass="26343">MGVFKVPFSVCDDLTRMVRNFYWGSAEGKKKVHWRGWDNLLQPRDKGGVGFRDFRMFNQALLARQAWRLLTKPDSLCAQVLKARYYPMGKLEDTVFSGNVSSSRQAISYGLELLKKGLVWRVGNGRSIRVWRDNWIPRPFSYKPISPQGRCHFRFVSDLRNQNGSRNYGLLTEYFVDADVREIVKIIASPRMEDDVIAWGPGKYGVFTIKSAYTLAFEEVHRGTDVSSS</sequence>
<dbReference type="PANTHER" id="PTHR33116:SF86">
    <property type="entry name" value="REVERSE TRANSCRIPTASE DOMAIN-CONTAINING PROTEIN"/>
    <property type="match status" value="1"/>
</dbReference>
<dbReference type="STRING" id="200361.A0A453PN93"/>
<keyword evidence="2" id="KW-1185">Reference proteome</keyword>
<dbReference type="PANTHER" id="PTHR33116">
    <property type="entry name" value="REVERSE TRANSCRIPTASE ZINC-BINDING DOMAIN-CONTAINING PROTEIN-RELATED-RELATED"/>
    <property type="match status" value="1"/>
</dbReference>
<reference evidence="2" key="2">
    <citation type="journal article" date="2017" name="Nat. Plants">
        <title>The Aegilops tauschii genome reveals multiple impacts of transposons.</title>
        <authorList>
            <person name="Zhao G."/>
            <person name="Zou C."/>
            <person name="Li K."/>
            <person name="Wang K."/>
            <person name="Li T."/>
            <person name="Gao L."/>
            <person name="Zhang X."/>
            <person name="Wang H."/>
            <person name="Yang Z."/>
            <person name="Liu X."/>
            <person name="Jiang W."/>
            <person name="Mao L."/>
            <person name="Kong X."/>
            <person name="Jiao Y."/>
            <person name="Jia J."/>
        </authorList>
    </citation>
    <scope>NUCLEOTIDE SEQUENCE [LARGE SCALE GENOMIC DNA]</scope>
    <source>
        <strain evidence="2">cv. AL8/78</strain>
    </source>
</reference>
<reference evidence="1" key="3">
    <citation type="journal article" date="2017" name="Nature">
        <title>Genome sequence of the progenitor of the wheat D genome Aegilops tauschii.</title>
        <authorList>
            <person name="Luo M.C."/>
            <person name="Gu Y.Q."/>
            <person name="Puiu D."/>
            <person name="Wang H."/>
            <person name="Twardziok S.O."/>
            <person name="Deal K.R."/>
            <person name="Huo N."/>
            <person name="Zhu T."/>
            <person name="Wang L."/>
            <person name="Wang Y."/>
            <person name="McGuire P.E."/>
            <person name="Liu S."/>
            <person name="Long H."/>
            <person name="Ramasamy R.K."/>
            <person name="Rodriguez J.C."/>
            <person name="Van S.L."/>
            <person name="Yuan L."/>
            <person name="Wang Z."/>
            <person name="Xia Z."/>
            <person name="Xiao L."/>
            <person name="Anderson O.D."/>
            <person name="Ouyang S."/>
            <person name="Liang Y."/>
            <person name="Zimin A.V."/>
            <person name="Pertea G."/>
            <person name="Qi P."/>
            <person name="Bennetzen J.L."/>
            <person name="Dai X."/>
            <person name="Dawson M.W."/>
            <person name="Muller H.G."/>
            <person name="Kugler K."/>
            <person name="Rivarola-Duarte L."/>
            <person name="Spannagl M."/>
            <person name="Mayer K.F.X."/>
            <person name="Lu F.H."/>
            <person name="Bevan M.W."/>
            <person name="Leroy P."/>
            <person name="Li P."/>
            <person name="You F.M."/>
            <person name="Sun Q."/>
            <person name="Liu Z."/>
            <person name="Lyons E."/>
            <person name="Wicker T."/>
            <person name="Salzberg S.L."/>
            <person name="Devos K.M."/>
            <person name="Dvorak J."/>
        </authorList>
    </citation>
    <scope>NUCLEOTIDE SEQUENCE [LARGE SCALE GENOMIC DNA]</scope>
    <source>
        <strain evidence="1">cv. AL8/78</strain>
    </source>
</reference>
<reference evidence="1" key="4">
    <citation type="submission" date="2019-03" db="UniProtKB">
        <authorList>
            <consortium name="EnsemblPlants"/>
        </authorList>
    </citation>
    <scope>IDENTIFICATION</scope>
</reference>
<protein>
    <recommendedName>
        <fullName evidence="3">Reverse transcriptase zinc-binding domain-containing protein</fullName>
    </recommendedName>
</protein>
<dbReference type="AlphaFoldDB" id="A0A453PN93"/>
<organism evidence="1 2">
    <name type="scientific">Aegilops tauschii subsp. strangulata</name>
    <name type="common">Goatgrass</name>
    <dbReference type="NCBI Taxonomy" id="200361"/>
    <lineage>
        <taxon>Eukaryota</taxon>
        <taxon>Viridiplantae</taxon>
        <taxon>Streptophyta</taxon>
        <taxon>Embryophyta</taxon>
        <taxon>Tracheophyta</taxon>
        <taxon>Spermatophyta</taxon>
        <taxon>Magnoliopsida</taxon>
        <taxon>Liliopsida</taxon>
        <taxon>Poales</taxon>
        <taxon>Poaceae</taxon>
        <taxon>BOP clade</taxon>
        <taxon>Pooideae</taxon>
        <taxon>Triticodae</taxon>
        <taxon>Triticeae</taxon>
        <taxon>Triticinae</taxon>
        <taxon>Aegilops</taxon>
    </lineage>
</organism>
<reference evidence="1" key="5">
    <citation type="journal article" date="2021" name="G3 (Bethesda)">
        <title>Aegilops tauschii genome assembly Aet v5.0 features greater sequence contiguity and improved annotation.</title>
        <authorList>
            <person name="Wang L."/>
            <person name="Zhu T."/>
            <person name="Rodriguez J.C."/>
            <person name="Deal K.R."/>
            <person name="Dubcovsky J."/>
            <person name="McGuire P.E."/>
            <person name="Lux T."/>
            <person name="Spannagl M."/>
            <person name="Mayer K.F.X."/>
            <person name="Baldrich P."/>
            <person name="Meyers B.C."/>
            <person name="Huo N."/>
            <person name="Gu Y.Q."/>
            <person name="Zhou H."/>
            <person name="Devos K.M."/>
            <person name="Bennetzen J.L."/>
            <person name="Unver T."/>
            <person name="Budak H."/>
            <person name="Gulick P.J."/>
            <person name="Galiba G."/>
            <person name="Kalapos B."/>
            <person name="Nelson D.R."/>
            <person name="Li P."/>
            <person name="You F.M."/>
            <person name="Luo M.C."/>
            <person name="Dvorak J."/>
        </authorList>
    </citation>
    <scope>NUCLEOTIDE SEQUENCE [LARGE SCALE GENOMIC DNA]</scope>
    <source>
        <strain evidence="1">cv. AL8/78</strain>
    </source>
</reference>
<proteinExistence type="predicted"/>
<name>A0A453PN93_AEGTS</name>
<evidence type="ECO:0000313" key="2">
    <source>
        <dbReference type="Proteomes" id="UP000015105"/>
    </source>
</evidence>
<dbReference type="Gramene" id="AET6Gv20791800.1">
    <property type="protein sequence ID" value="AET6Gv20791800.1"/>
    <property type="gene ID" value="AET6Gv20791800"/>
</dbReference>
<dbReference type="EnsemblPlants" id="AET6Gv20791800.1">
    <property type="protein sequence ID" value="AET6Gv20791800.1"/>
    <property type="gene ID" value="AET6Gv20791800"/>
</dbReference>
<evidence type="ECO:0000313" key="1">
    <source>
        <dbReference type="EnsemblPlants" id="AET6Gv20791800.1"/>
    </source>
</evidence>
<reference evidence="2" key="1">
    <citation type="journal article" date="2014" name="Science">
        <title>Ancient hybridizations among the ancestral genomes of bread wheat.</title>
        <authorList>
            <consortium name="International Wheat Genome Sequencing Consortium,"/>
            <person name="Marcussen T."/>
            <person name="Sandve S.R."/>
            <person name="Heier L."/>
            <person name="Spannagl M."/>
            <person name="Pfeifer M."/>
            <person name="Jakobsen K.S."/>
            <person name="Wulff B.B."/>
            <person name="Steuernagel B."/>
            <person name="Mayer K.F."/>
            <person name="Olsen O.A."/>
        </authorList>
    </citation>
    <scope>NUCLEOTIDE SEQUENCE [LARGE SCALE GENOMIC DNA]</scope>
    <source>
        <strain evidence="2">cv. AL8/78</strain>
    </source>
</reference>
<evidence type="ECO:0008006" key="3">
    <source>
        <dbReference type="Google" id="ProtNLM"/>
    </source>
</evidence>
<dbReference type="Proteomes" id="UP000015105">
    <property type="component" value="Chromosome 6D"/>
</dbReference>
<accession>A0A453PN93</accession>